<evidence type="ECO:0000256" key="1">
    <source>
        <dbReference type="ARBA" id="ARBA00001936"/>
    </source>
</evidence>
<evidence type="ECO:0000256" key="4">
    <source>
        <dbReference type="ARBA" id="ARBA00022723"/>
    </source>
</evidence>
<comment type="subunit">
    <text evidence="3">Homodimer.</text>
</comment>
<evidence type="ECO:0000259" key="9">
    <source>
        <dbReference type="Pfam" id="PF07687"/>
    </source>
</evidence>
<sequence>MTTDIGQRAAAMLAEAAEISEPGPGVTRLPFTPEHADANELIAGWMQAAGLETSRDAAGTLIGRREGADPGAPVFLLGSHQDSVRGGGAYDGIMGVLLPILALQGLRDEPLPFAVEVLCFADEEGVRFPTALIGPRALAGTLDSAVLDMTDRAGISLRAALEGFGDPARIAAIARAPQGVLGYLETHIEQGPVLEAEDLPVGIVTAIAGIERHAVTITGRAAHAGTAPMGLRQDALCAAAELVAGVERICRETENAVGTVGQLDVLPNVVNAVPAEVTATVELRSAEDDVRAEVAARIAGVAREAAEARGCTLRMERTYQQPAKACAPDLQETLAAAVEAAGIRPLRLMSGATHDASAMADLCPMAMLFVRCRDGVSHHPEEYAAPGDMGHGVAVLQGFLRRLAAEARA</sequence>
<reference evidence="10 11" key="1">
    <citation type="submission" date="2017-06" db="EMBL/GenBank/DDBJ databases">
        <authorList>
            <person name="Kim H.J."/>
            <person name="Triplett B.A."/>
        </authorList>
    </citation>
    <scope>NUCLEOTIDE SEQUENCE [LARGE SCALE GENOMIC DNA]</scope>
    <source>
        <strain evidence="10 11">DSM 29339</strain>
    </source>
</reference>
<dbReference type="GO" id="GO:0016813">
    <property type="term" value="F:hydrolase activity, acting on carbon-nitrogen (but not peptide) bonds, in linear amidines"/>
    <property type="evidence" value="ECO:0007669"/>
    <property type="project" value="InterPro"/>
</dbReference>
<dbReference type="SUPFAM" id="SSF55031">
    <property type="entry name" value="Bacterial exopeptidase dimerisation domain"/>
    <property type="match status" value="1"/>
</dbReference>
<proteinExistence type="inferred from homology"/>
<comment type="similarity">
    <text evidence="2">Belongs to the peptidase M20 family.</text>
</comment>
<keyword evidence="7" id="KW-0862">Zinc</keyword>
<evidence type="ECO:0000256" key="7">
    <source>
        <dbReference type="PIRSR" id="PIRSR001235-1"/>
    </source>
</evidence>
<keyword evidence="11" id="KW-1185">Reference proteome</keyword>
<dbReference type="CDD" id="cd03884">
    <property type="entry name" value="M20_bAS"/>
    <property type="match status" value="1"/>
</dbReference>
<feature type="binding site" evidence="8">
    <location>
        <position position="271"/>
    </location>
    <ligand>
        <name>allantoate</name>
        <dbReference type="ChEBI" id="CHEBI:17536"/>
    </ligand>
</feature>
<dbReference type="OrthoDB" id="9808195at2"/>
<dbReference type="InterPro" id="IPR002933">
    <property type="entry name" value="Peptidase_M20"/>
</dbReference>
<protein>
    <submittedName>
        <fullName evidence="10">Allantoate deiminase</fullName>
    </submittedName>
</protein>
<evidence type="ECO:0000256" key="8">
    <source>
        <dbReference type="PIRSR" id="PIRSR001235-2"/>
    </source>
</evidence>
<feature type="binding site" evidence="7">
    <location>
        <position position="378"/>
    </location>
    <ligand>
        <name>Zn(2+)</name>
        <dbReference type="ChEBI" id="CHEBI:29105"/>
        <label>2</label>
    </ligand>
</feature>
<evidence type="ECO:0000256" key="5">
    <source>
        <dbReference type="ARBA" id="ARBA00022801"/>
    </source>
</evidence>
<dbReference type="GO" id="GO:0046872">
    <property type="term" value="F:metal ion binding"/>
    <property type="evidence" value="ECO:0007669"/>
    <property type="project" value="UniProtKB-KW"/>
</dbReference>
<gene>
    <name evidence="10" type="ORF">SAMN05421757_101184</name>
</gene>
<comment type="cofactor">
    <cofactor evidence="1">
        <name>Mn(2+)</name>
        <dbReference type="ChEBI" id="CHEBI:29035"/>
    </cofactor>
</comment>
<keyword evidence="4 7" id="KW-0479">Metal-binding</keyword>
<dbReference type="Gene3D" id="3.40.630.10">
    <property type="entry name" value="Zn peptidases"/>
    <property type="match status" value="1"/>
</dbReference>
<dbReference type="EMBL" id="FZOY01000001">
    <property type="protein sequence ID" value="SNS17256.1"/>
    <property type="molecule type" value="Genomic_DNA"/>
</dbReference>
<dbReference type="AlphaFoldDB" id="A0A239CAI4"/>
<keyword evidence="5" id="KW-0378">Hydrolase</keyword>
<feature type="binding site" evidence="7">
    <location>
        <position position="187"/>
    </location>
    <ligand>
        <name>Zn(2+)</name>
        <dbReference type="ChEBI" id="CHEBI:29105"/>
        <label>1</label>
    </ligand>
</feature>
<feature type="binding site" evidence="8">
    <location>
        <position position="284"/>
    </location>
    <ligand>
        <name>allantoate</name>
        <dbReference type="ChEBI" id="CHEBI:17536"/>
    </ligand>
</feature>
<feature type="binding site" evidence="8">
    <location>
        <position position="212"/>
    </location>
    <ligand>
        <name>allantoate</name>
        <dbReference type="ChEBI" id="CHEBI:17536"/>
    </ligand>
</feature>
<dbReference type="PANTHER" id="PTHR32494:SF19">
    <property type="entry name" value="ALLANTOATE DEIMINASE-RELATED"/>
    <property type="match status" value="1"/>
</dbReference>
<organism evidence="10 11">
    <name type="scientific">Tropicimonas sediminicola</name>
    <dbReference type="NCBI Taxonomy" id="1031541"/>
    <lineage>
        <taxon>Bacteria</taxon>
        <taxon>Pseudomonadati</taxon>
        <taxon>Pseudomonadota</taxon>
        <taxon>Alphaproteobacteria</taxon>
        <taxon>Rhodobacterales</taxon>
        <taxon>Roseobacteraceae</taxon>
        <taxon>Tropicimonas</taxon>
    </lineage>
</organism>
<feature type="binding site" evidence="7">
    <location>
        <position position="91"/>
    </location>
    <ligand>
        <name>Zn(2+)</name>
        <dbReference type="ChEBI" id="CHEBI:29105"/>
        <label>2</label>
    </ligand>
</feature>
<evidence type="ECO:0000313" key="11">
    <source>
        <dbReference type="Proteomes" id="UP000198426"/>
    </source>
</evidence>
<comment type="cofactor">
    <cofactor evidence="7">
        <name>Zn(2+)</name>
        <dbReference type="ChEBI" id="CHEBI:29105"/>
    </cofactor>
    <text evidence="7">Binds 2 Zn(2+) ions per subunit.</text>
</comment>
<feature type="binding site" evidence="7">
    <location>
        <position position="124"/>
    </location>
    <ligand>
        <name>Zn(2+)</name>
        <dbReference type="ChEBI" id="CHEBI:29105"/>
        <label>2</label>
    </ligand>
</feature>
<dbReference type="InterPro" id="IPR010158">
    <property type="entry name" value="Amidase_Cbmase"/>
</dbReference>
<keyword evidence="6" id="KW-0464">Manganese</keyword>
<dbReference type="PIRSF" id="PIRSF001235">
    <property type="entry name" value="Amidase_carbamoylase"/>
    <property type="match status" value="1"/>
</dbReference>
<evidence type="ECO:0000313" key="10">
    <source>
        <dbReference type="EMBL" id="SNS17256.1"/>
    </source>
</evidence>
<evidence type="ECO:0000256" key="3">
    <source>
        <dbReference type="ARBA" id="ARBA00011738"/>
    </source>
</evidence>
<dbReference type="Pfam" id="PF01546">
    <property type="entry name" value="Peptidase_M20"/>
    <property type="match status" value="1"/>
</dbReference>
<dbReference type="Pfam" id="PF07687">
    <property type="entry name" value="M20_dimer"/>
    <property type="match status" value="1"/>
</dbReference>
<feature type="domain" description="Peptidase M20 dimerisation" evidence="9">
    <location>
        <begin position="214"/>
        <end position="307"/>
    </location>
</feature>
<evidence type="ECO:0000256" key="6">
    <source>
        <dbReference type="ARBA" id="ARBA00023211"/>
    </source>
</evidence>
<dbReference type="Proteomes" id="UP000198426">
    <property type="component" value="Unassembled WGS sequence"/>
</dbReference>
<feature type="binding site" evidence="7">
    <location>
        <position position="91"/>
    </location>
    <ligand>
        <name>Zn(2+)</name>
        <dbReference type="ChEBI" id="CHEBI:29105"/>
        <label>1</label>
    </ligand>
</feature>
<dbReference type="NCBIfam" id="TIGR01879">
    <property type="entry name" value="hydantase"/>
    <property type="match status" value="1"/>
</dbReference>
<feature type="binding site" evidence="7">
    <location>
        <position position="80"/>
    </location>
    <ligand>
        <name>Zn(2+)</name>
        <dbReference type="ChEBI" id="CHEBI:29105"/>
        <label>1</label>
    </ligand>
</feature>
<name>A0A239CAI4_9RHOB</name>
<dbReference type="InterPro" id="IPR011650">
    <property type="entry name" value="Peptidase_M20_dimer"/>
</dbReference>
<dbReference type="PANTHER" id="PTHR32494">
    <property type="entry name" value="ALLANTOATE DEIMINASE-RELATED"/>
    <property type="match status" value="1"/>
</dbReference>
<dbReference type="InterPro" id="IPR036264">
    <property type="entry name" value="Bact_exopeptidase_dim_dom"/>
</dbReference>
<accession>A0A239CAI4</accession>
<dbReference type="Gene3D" id="3.30.70.360">
    <property type="match status" value="1"/>
</dbReference>
<dbReference type="RefSeq" id="WP_089230675.1">
    <property type="nucleotide sequence ID" value="NZ_FZOY01000001.1"/>
</dbReference>
<evidence type="ECO:0000256" key="2">
    <source>
        <dbReference type="ARBA" id="ARBA00006153"/>
    </source>
</evidence>
<dbReference type="SUPFAM" id="SSF53187">
    <property type="entry name" value="Zn-dependent exopeptidases"/>
    <property type="match status" value="1"/>
</dbReference>